<evidence type="ECO:0000256" key="4">
    <source>
        <dbReference type="ARBA" id="ARBA00022544"/>
    </source>
</evidence>
<feature type="transmembrane region" description="Helical" evidence="8">
    <location>
        <begin position="180"/>
        <end position="203"/>
    </location>
</feature>
<dbReference type="PANTHER" id="PTHR34975:SF2">
    <property type="entry name" value="SPORE GERMINATION PROTEIN A2"/>
    <property type="match status" value="1"/>
</dbReference>
<evidence type="ECO:0000313" key="10">
    <source>
        <dbReference type="Proteomes" id="UP000192939"/>
    </source>
</evidence>
<proteinExistence type="inferred from homology"/>
<evidence type="ECO:0000256" key="5">
    <source>
        <dbReference type="ARBA" id="ARBA00022692"/>
    </source>
</evidence>
<evidence type="ECO:0000256" key="8">
    <source>
        <dbReference type="SAM" id="Phobius"/>
    </source>
</evidence>
<comment type="similarity">
    <text evidence="2">Belongs to the amino acid-polyamine-organocation (APC) superfamily. Spore germination protein (SGP) (TC 2.A.3.9) family.</text>
</comment>
<evidence type="ECO:0000256" key="1">
    <source>
        <dbReference type="ARBA" id="ARBA00004141"/>
    </source>
</evidence>
<dbReference type="InterPro" id="IPR004761">
    <property type="entry name" value="Spore_GerAB"/>
</dbReference>
<evidence type="ECO:0000256" key="7">
    <source>
        <dbReference type="ARBA" id="ARBA00023136"/>
    </source>
</evidence>
<keyword evidence="3" id="KW-0813">Transport</keyword>
<comment type="caution">
    <text evidence="9">The sequence shown here is derived from an EMBL/GenBank/DDBJ whole genome shotgun (WGS) entry which is preliminary data.</text>
</comment>
<name>A0ABY1LZA7_9BACL</name>
<organism evidence="9 10">
    <name type="scientific">Paenibacillus barengoltzii J12</name>
    <dbReference type="NCBI Taxonomy" id="935846"/>
    <lineage>
        <taxon>Bacteria</taxon>
        <taxon>Bacillati</taxon>
        <taxon>Bacillota</taxon>
        <taxon>Bacilli</taxon>
        <taxon>Bacillales</taxon>
        <taxon>Paenibacillaceae</taxon>
        <taxon>Paenibacillus</taxon>
    </lineage>
</organism>
<evidence type="ECO:0000256" key="2">
    <source>
        <dbReference type="ARBA" id="ARBA00007998"/>
    </source>
</evidence>
<dbReference type="EMBL" id="FXAE01000030">
    <property type="protein sequence ID" value="SMF39424.1"/>
    <property type="molecule type" value="Genomic_DNA"/>
</dbReference>
<evidence type="ECO:0000313" key="9">
    <source>
        <dbReference type="EMBL" id="SMF39424.1"/>
    </source>
</evidence>
<gene>
    <name evidence="9" type="ORF">SAMN02744124_02795</name>
</gene>
<dbReference type="Proteomes" id="UP000192939">
    <property type="component" value="Unassembled WGS sequence"/>
</dbReference>
<evidence type="ECO:0000256" key="6">
    <source>
        <dbReference type="ARBA" id="ARBA00022989"/>
    </source>
</evidence>
<dbReference type="Pfam" id="PF03845">
    <property type="entry name" value="Spore_permease"/>
    <property type="match status" value="1"/>
</dbReference>
<keyword evidence="10" id="KW-1185">Reference proteome</keyword>
<accession>A0ABY1LZA7</accession>
<feature type="transmembrane region" description="Helical" evidence="8">
    <location>
        <begin position="6"/>
        <end position="22"/>
    </location>
</feature>
<keyword evidence="7 8" id="KW-0472">Membrane</keyword>
<reference evidence="9 10" key="1">
    <citation type="submission" date="2017-04" db="EMBL/GenBank/DDBJ databases">
        <authorList>
            <person name="Varghese N."/>
            <person name="Submissions S."/>
        </authorList>
    </citation>
    <scope>NUCLEOTIDE SEQUENCE [LARGE SCALE GENOMIC DNA]</scope>
    <source>
        <strain evidence="9 10">J12</strain>
    </source>
</reference>
<feature type="transmembrane region" description="Helical" evidence="8">
    <location>
        <begin position="104"/>
        <end position="127"/>
    </location>
</feature>
<sequence length="235" mass="26700">MPLTPPYVVLMLMLVVVVYSVWSGVPTIGRSAELLFFLLPVIFLLVGLSLLYGTHWTNLAPILEYGWKPVLRGSFSLLAFPYLETIGFLFLVPELPKSKNWSKAVWIGSAISGTMYLLMMVLTIATLSEGVMANLTFASYFVARTIEIGDFFQRFEVVITVFWYISIFFRLVMLLHKNTLFLPLVLLGIVASGIIWPNFAYLIDFMKVWPLYAMIFGIAFPVCLWIMGKVKKLKT</sequence>
<keyword evidence="6 8" id="KW-1133">Transmembrane helix</keyword>
<protein>
    <submittedName>
        <fullName evidence="9">Spore germination protein (Amino acid permease)</fullName>
    </submittedName>
</protein>
<evidence type="ECO:0000256" key="3">
    <source>
        <dbReference type="ARBA" id="ARBA00022448"/>
    </source>
</evidence>
<comment type="subcellular location">
    <subcellularLocation>
        <location evidence="1">Membrane</location>
        <topology evidence="1">Multi-pass membrane protein</topology>
    </subcellularLocation>
</comment>
<keyword evidence="4" id="KW-0309">Germination</keyword>
<feature type="transmembrane region" description="Helical" evidence="8">
    <location>
        <begin position="34"/>
        <end position="53"/>
    </location>
</feature>
<dbReference type="PANTHER" id="PTHR34975">
    <property type="entry name" value="SPORE GERMINATION PROTEIN A2"/>
    <property type="match status" value="1"/>
</dbReference>
<feature type="transmembrane region" description="Helical" evidence="8">
    <location>
        <begin position="151"/>
        <end position="173"/>
    </location>
</feature>
<feature type="transmembrane region" description="Helical" evidence="8">
    <location>
        <begin position="73"/>
        <end position="92"/>
    </location>
</feature>
<feature type="transmembrane region" description="Helical" evidence="8">
    <location>
        <begin position="209"/>
        <end position="227"/>
    </location>
</feature>
<dbReference type="RefSeq" id="WP_254899777.1">
    <property type="nucleotide sequence ID" value="NZ_FXAE01000030.1"/>
</dbReference>
<keyword evidence="5 8" id="KW-0812">Transmembrane</keyword>